<evidence type="ECO:0000313" key="2">
    <source>
        <dbReference type="Proteomes" id="UP000434582"/>
    </source>
</evidence>
<dbReference type="EMBL" id="WIVE01000020">
    <property type="protein sequence ID" value="MQX36480.1"/>
    <property type="molecule type" value="Genomic_DNA"/>
</dbReference>
<reference evidence="1 2" key="1">
    <citation type="submission" date="2019-10" db="EMBL/GenBank/DDBJ databases">
        <title>Draft whole-genome sequence of the purple nonsulfur photosynthetic bacterium Roseospira navarrensis DSM 15114.</title>
        <authorList>
            <person name="Kyndt J.A."/>
            <person name="Meyer T.E."/>
        </authorList>
    </citation>
    <scope>NUCLEOTIDE SEQUENCE [LARGE SCALE GENOMIC DNA]</scope>
    <source>
        <strain evidence="1 2">DSM 15114</strain>
    </source>
</reference>
<evidence type="ECO:0000313" key="1">
    <source>
        <dbReference type="EMBL" id="MQX36480.1"/>
    </source>
</evidence>
<comment type="caution">
    <text evidence="1">The sequence shown here is derived from an EMBL/GenBank/DDBJ whole genome shotgun (WGS) entry which is preliminary data.</text>
</comment>
<dbReference type="GO" id="GO:0003677">
    <property type="term" value="F:DNA binding"/>
    <property type="evidence" value="ECO:0007669"/>
    <property type="project" value="InterPro"/>
</dbReference>
<dbReference type="Proteomes" id="UP000434582">
    <property type="component" value="Unassembled WGS sequence"/>
</dbReference>
<keyword evidence="2" id="KW-1185">Reference proteome</keyword>
<dbReference type="AlphaFoldDB" id="A0A7X1ZFV9"/>
<dbReference type="RefSeq" id="WP_170294760.1">
    <property type="nucleotide sequence ID" value="NZ_WIVE01000020.1"/>
</dbReference>
<dbReference type="Pfam" id="PF02452">
    <property type="entry name" value="PemK_toxin"/>
    <property type="match status" value="1"/>
</dbReference>
<organism evidence="1 2">
    <name type="scientific">Roseospira navarrensis</name>
    <dbReference type="NCBI Taxonomy" id="140058"/>
    <lineage>
        <taxon>Bacteria</taxon>
        <taxon>Pseudomonadati</taxon>
        <taxon>Pseudomonadota</taxon>
        <taxon>Alphaproteobacteria</taxon>
        <taxon>Rhodospirillales</taxon>
        <taxon>Rhodospirillaceae</taxon>
        <taxon>Roseospira</taxon>
    </lineage>
</organism>
<gene>
    <name evidence="1" type="ORF">GHC57_08120</name>
</gene>
<proteinExistence type="predicted"/>
<accession>A0A7X1ZFV9</accession>
<dbReference type="SUPFAM" id="SSF50118">
    <property type="entry name" value="Cell growth inhibitor/plasmid maintenance toxic component"/>
    <property type="match status" value="1"/>
</dbReference>
<name>A0A7X1ZFV9_9PROT</name>
<dbReference type="InterPro" id="IPR003477">
    <property type="entry name" value="PemK-like"/>
</dbReference>
<sequence>MIFDPFDVVVVPFPFSDRAASKRRPALVLSSHAFNAAHDQVVLAMITSSRADPWPSDVPLADWRSAGLTVPCHMRAKVFTLDTALILRRVGHLSDGDIEAVRVTLRTVFDRA</sequence>
<protein>
    <submittedName>
        <fullName evidence="1">Type II toxin-antitoxin system PemK/MazF family toxin</fullName>
    </submittedName>
</protein>
<dbReference type="Gene3D" id="2.30.30.110">
    <property type="match status" value="1"/>
</dbReference>
<dbReference type="InterPro" id="IPR011067">
    <property type="entry name" value="Plasmid_toxin/cell-grow_inhib"/>
</dbReference>